<evidence type="ECO:0000259" key="1">
    <source>
        <dbReference type="Pfam" id="PF13768"/>
    </source>
</evidence>
<evidence type="ECO:0000313" key="4">
    <source>
        <dbReference type="Proteomes" id="UP000663937"/>
    </source>
</evidence>
<name>A0A8A4ZJX5_9MICO</name>
<dbReference type="RefSeq" id="WP_227425215.1">
    <property type="nucleotide sequence ID" value="NZ_CP071868.1"/>
</dbReference>
<sequence>MTEFAAQVFQNEFLADGGTDVHAIVTVTCTGAGQAGQSGGGEAAEIVIVDTSGSMGLGIRDAQIAAVAALDQVIDGTWFAVIAGNHLARLAYPTDSRELGMTRMDPAARAEARAAIGTFTADGGTAMGTWLELASAVFDSVPAATQRHAILLTDGKNQHETPAELTRRIAAASGRFQCDCRGVGADWVVGEVRRIATALMGTVDLIPTPGEMAGEFERLMRAAMSRGVASADLRVWAPQGARVLFVRQVAPAVEDLTGRRREVNALTGAYPTGSWGDESRDFHVAVRLPAAKGVGQEQLAARVQLALGDAVQAQGMVKALWSDDDALTARINPEVAHYTGQTELAEAIQDGLAAKAIGDTATATAKLGRAVQLAAETGNEEATSKLRKVVDIEEPGTGKVRLRKSVDRLDEMALDTASTKTTRVKR</sequence>
<protein>
    <submittedName>
        <fullName evidence="3">VWA domain-containing protein</fullName>
    </submittedName>
</protein>
<evidence type="ECO:0000313" key="3">
    <source>
        <dbReference type="EMBL" id="QTE30837.1"/>
    </source>
</evidence>
<dbReference type="KEGG" id="psic:J4E96_07885"/>
<accession>A0A8A4ZJX5</accession>
<dbReference type="InterPro" id="IPR041176">
    <property type="entry name" value="VWA_3_C"/>
</dbReference>
<dbReference type="Gene3D" id="3.40.50.410">
    <property type="entry name" value="von Willebrand factor, type A domain"/>
    <property type="match status" value="1"/>
</dbReference>
<dbReference type="Gene3D" id="2.60.40.3670">
    <property type="match status" value="1"/>
</dbReference>
<feature type="domain" description="VWFA" evidence="1">
    <location>
        <begin position="46"/>
        <end position="202"/>
    </location>
</feature>
<gene>
    <name evidence="3" type="ORF">J4E96_07885</name>
</gene>
<dbReference type="Gene3D" id="1.20.120.1690">
    <property type="match status" value="1"/>
</dbReference>
<reference evidence="3" key="1">
    <citation type="submission" date="2021-03" db="EMBL/GenBank/DDBJ databases">
        <title>Pengzhenrongella sicca gen. nov., sp. nov., a new member of suborder Micrococcineae isolated from High-Arctic tundra soil.</title>
        <authorList>
            <person name="Peng F."/>
        </authorList>
    </citation>
    <scope>NUCLEOTIDE SEQUENCE</scope>
    <source>
        <strain evidence="3">LRZ-2</strain>
    </source>
</reference>
<dbReference type="CDD" id="cd00198">
    <property type="entry name" value="vWFA"/>
    <property type="match status" value="1"/>
</dbReference>
<dbReference type="AlphaFoldDB" id="A0A8A4ZJX5"/>
<evidence type="ECO:0000259" key="2">
    <source>
        <dbReference type="Pfam" id="PF18571"/>
    </source>
</evidence>
<dbReference type="Pfam" id="PF13768">
    <property type="entry name" value="VWA_3"/>
    <property type="match status" value="1"/>
</dbReference>
<feature type="domain" description="von Willebrand factor type A C-terminal" evidence="2">
    <location>
        <begin position="372"/>
        <end position="418"/>
    </location>
</feature>
<dbReference type="EMBL" id="CP071868">
    <property type="protein sequence ID" value="QTE30837.1"/>
    <property type="molecule type" value="Genomic_DNA"/>
</dbReference>
<keyword evidence="4" id="KW-1185">Reference proteome</keyword>
<dbReference type="Proteomes" id="UP000663937">
    <property type="component" value="Chromosome"/>
</dbReference>
<dbReference type="Pfam" id="PF18571">
    <property type="entry name" value="VWA_3_C"/>
    <property type="match status" value="1"/>
</dbReference>
<dbReference type="InterPro" id="IPR002035">
    <property type="entry name" value="VWF_A"/>
</dbReference>
<proteinExistence type="predicted"/>
<dbReference type="InterPro" id="IPR036465">
    <property type="entry name" value="vWFA_dom_sf"/>
</dbReference>
<organism evidence="3 4">
    <name type="scientific">Pengzhenrongella sicca</name>
    <dbReference type="NCBI Taxonomy" id="2819238"/>
    <lineage>
        <taxon>Bacteria</taxon>
        <taxon>Bacillati</taxon>
        <taxon>Actinomycetota</taxon>
        <taxon>Actinomycetes</taxon>
        <taxon>Micrococcales</taxon>
        <taxon>Pengzhenrongella</taxon>
    </lineage>
</organism>
<dbReference type="SUPFAM" id="SSF53300">
    <property type="entry name" value="vWA-like"/>
    <property type="match status" value="1"/>
</dbReference>